<proteinExistence type="predicted"/>
<reference evidence="1 2" key="1">
    <citation type="submission" date="2015-04" db="EMBL/GenBank/DDBJ databases">
        <authorList>
            <person name="Syromyatnikov M.Y."/>
            <person name="Popov V.N."/>
        </authorList>
    </citation>
    <scope>NUCLEOTIDE SEQUENCE [LARGE SCALE GENOMIC DNA]</scope>
</reference>
<name>A0A1J1HGI0_9DIPT</name>
<protein>
    <submittedName>
        <fullName evidence="1">CLUMA_CG000896, isoform A</fullName>
    </submittedName>
</protein>
<gene>
    <name evidence="1" type="ORF">CLUMA_CG000896</name>
</gene>
<evidence type="ECO:0000313" key="1">
    <source>
        <dbReference type="EMBL" id="CRK87111.1"/>
    </source>
</evidence>
<keyword evidence="2" id="KW-1185">Reference proteome</keyword>
<dbReference type="AlphaFoldDB" id="A0A1J1HGI0"/>
<organism evidence="1 2">
    <name type="scientific">Clunio marinus</name>
    <dbReference type="NCBI Taxonomy" id="568069"/>
    <lineage>
        <taxon>Eukaryota</taxon>
        <taxon>Metazoa</taxon>
        <taxon>Ecdysozoa</taxon>
        <taxon>Arthropoda</taxon>
        <taxon>Hexapoda</taxon>
        <taxon>Insecta</taxon>
        <taxon>Pterygota</taxon>
        <taxon>Neoptera</taxon>
        <taxon>Endopterygota</taxon>
        <taxon>Diptera</taxon>
        <taxon>Nematocera</taxon>
        <taxon>Chironomoidea</taxon>
        <taxon>Chironomidae</taxon>
        <taxon>Clunio</taxon>
    </lineage>
</organism>
<evidence type="ECO:0000313" key="2">
    <source>
        <dbReference type="Proteomes" id="UP000183832"/>
    </source>
</evidence>
<dbReference type="Proteomes" id="UP000183832">
    <property type="component" value="Unassembled WGS sequence"/>
</dbReference>
<dbReference type="EMBL" id="CVRI01000003">
    <property type="protein sequence ID" value="CRK87111.1"/>
    <property type="molecule type" value="Genomic_DNA"/>
</dbReference>
<sequence length="82" mass="9418">MYGNCSRVSTCDIFIYSSMLLMGYEEEQTRIEKAFQCTFVAAPSGMFTTPYDLVINTFYLIMAHIVRIIDMLNIQINVTLSE</sequence>
<accession>A0A1J1HGI0</accession>